<name>A0ABQ5RVD9_9CHLO</name>
<proteinExistence type="predicted"/>
<organism evidence="1 2">
    <name type="scientific">Volvox africanus</name>
    <dbReference type="NCBI Taxonomy" id="51714"/>
    <lineage>
        <taxon>Eukaryota</taxon>
        <taxon>Viridiplantae</taxon>
        <taxon>Chlorophyta</taxon>
        <taxon>core chlorophytes</taxon>
        <taxon>Chlorophyceae</taxon>
        <taxon>CS clade</taxon>
        <taxon>Chlamydomonadales</taxon>
        <taxon>Volvocaceae</taxon>
        <taxon>Volvox</taxon>
    </lineage>
</organism>
<dbReference type="Proteomes" id="UP001165090">
    <property type="component" value="Unassembled WGS sequence"/>
</dbReference>
<keyword evidence="2" id="KW-1185">Reference proteome</keyword>
<evidence type="ECO:0000313" key="2">
    <source>
        <dbReference type="Proteomes" id="UP001165090"/>
    </source>
</evidence>
<evidence type="ECO:0000313" key="1">
    <source>
        <dbReference type="EMBL" id="GLI61505.1"/>
    </source>
</evidence>
<protein>
    <submittedName>
        <fullName evidence="1">Uncharacterized protein</fullName>
    </submittedName>
</protein>
<sequence length="111" mass="11518">TRGSAEAAADKTSNIGEKIKSGIHGVAEHVHDAAAAVVDRARAAVSSSHDTAQDVHDKAAGAVWDIAEKSAAKASLAADDLRTATRDAYSRGEEAMDEACRRMASVSKTEL</sequence>
<feature type="non-terminal residue" evidence="1">
    <location>
        <position position="1"/>
    </location>
</feature>
<reference evidence="1 2" key="1">
    <citation type="journal article" date="2023" name="IScience">
        <title>Expanded male sex-determining region conserved during the evolution of homothallism in the green alga Volvox.</title>
        <authorList>
            <person name="Yamamoto K."/>
            <person name="Matsuzaki R."/>
            <person name="Mahakham W."/>
            <person name="Heman W."/>
            <person name="Sekimoto H."/>
            <person name="Kawachi M."/>
            <person name="Minakuchi Y."/>
            <person name="Toyoda A."/>
            <person name="Nozaki H."/>
        </authorList>
    </citation>
    <scope>NUCLEOTIDE SEQUENCE [LARGE SCALE GENOMIC DNA]</scope>
    <source>
        <strain evidence="1 2">NIES-4468</strain>
    </source>
</reference>
<accession>A0ABQ5RVD9</accession>
<dbReference type="EMBL" id="BSDZ01000010">
    <property type="protein sequence ID" value="GLI61505.1"/>
    <property type="molecule type" value="Genomic_DNA"/>
</dbReference>
<gene>
    <name evidence="1" type="ORF">VaNZ11_003834</name>
</gene>
<comment type="caution">
    <text evidence="1">The sequence shown here is derived from an EMBL/GenBank/DDBJ whole genome shotgun (WGS) entry which is preliminary data.</text>
</comment>